<reference evidence="1" key="2">
    <citation type="submission" date="2008-12" db="EMBL/GenBank/DDBJ databases">
        <title>Improved gene annotation of the rice (Oryza sativa) genomes.</title>
        <authorList>
            <person name="Wang J."/>
            <person name="Li R."/>
            <person name="Fan W."/>
            <person name="Huang Q."/>
            <person name="Zhang J."/>
            <person name="Zhou Y."/>
            <person name="Hu Y."/>
            <person name="Zi S."/>
            <person name="Li J."/>
            <person name="Ni P."/>
            <person name="Zheng H."/>
            <person name="Zhang Y."/>
            <person name="Zhao M."/>
            <person name="Hao Q."/>
            <person name="McDermott J."/>
            <person name="Samudrala R."/>
            <person name="Kristiansen K."/>
            <person name="Wong G.K.-S."/>
        </authorList>
    </citation>
    <scope>NUCLEOTIDE SEQUENCE</scope>
</reference>
<sequence>MEKKVGDGNYTLFWEDVWYGQTPLRVQYPGLYGVSLQCGKTVRQVWDRGKWDLSFRRHLCGGSLLELQDLQNKLRAVDITSDCDRIIWPAGRKGEYNARSMYRLLSFGGVIDAEMQDVWQSKVPLKIKNCLLALRGKIPCSVELVKKKWEPGRGEGVMDSVNSVGKGKQAMCCLIALLLMLCGGVKGRCSDAKMERVAK</sequence>
<reference evidence="1" key="1">
    <citation type="journal article" date="2005" name="PLoS Biol.">
        <title>The genomes of Oryza sativa: a history of duplications.</title>
        <authorList>
            <person name="Yu J."/>
            <person name="Wang J."/>
            <person name="Lin W."/>
            <person name="Li S."/>
            <person name="Li H."/>
            <person name="Zhou J."/>
            <person name="Ni P."/>
            <person name="Dong W."/>
            <person name="Hu S."/>
            <person name="Zeng C."/>
            <person name="Zhang J."/>
            <person name="Zhang Y."/>
            <person name="Li R."/>
            <person name="Xu Z."/>
            <person name="Li S."/>
            <person name="Li X."/>
            <person name="Zheng H."/>
            <person name="Cong L."/>
            <person name="Lin L."/>
            <person name="Yin J."/>
            <person name="Geng J."/>
            <person name="Li G."/>
            <person name="Shi J."/>
            <person name="Liu J."/>
            <person name="Lv H."/>
            <person name="Li J."/>
            <person name="Wang J."/>
            <person name="Deng Y."/>
            <person name="Ran L."/>
            <person name="Shi X."/>
            <person name="Wang X."/>
            <person name="Wu Q."/>
            <person name="Li C."/>
            <person name="Ren X."/>
            <person name="Wang J."/>
            <person name="Wang X."/>
            <person name="Li D."/>
            <person name="Liu D."/>
            <person name="Zhang X."/>
            <person name="Ji Z."/>
            <person name="Zhao W."/>
            <person name="Sun Y."/>
            <person name="Zhang Z."/>
            <person name="Bao J."/>
            <person name="Han Y."/>
            <person name="Dong L."/>
            <person name="Ji J."/>
            <person name="Chen P."/>
            <person name="Wu S."/>
            <person name="Liu J."/>
            <person name="Xiao Y."/>
            <person name="Bu D."/>
            <person name="Tan J."/>
            <person name="Yang L."/>
            <person name="Ye C."/>
            <person name="Zhang J."/>
            <person name="Xu J."/>
            <person name="Zhou Y."/>
            <person name="Yu Y."/>
            <person name="Zhang B."/>
            <person name="Zhuang S."/>
            <person name="Wei H."/>
            <person name="Liu B."/>
            <person name="Lei M."/>
            <person name="Yu H."/>
            <person name="Li Y."/>
            <person name="Xu H."/>
            <person name="Wei S."/>
            <person name="He X."/>
            <person name="Fang L."/>
            <person name="Zhang Z."/>
            <person name="Zhang Y."/>
            <person name="Huang X."/>
            <person name="Su Z."/>
            <person name="Tong W."/>
            <person name="Li J."/>
            <person name="Tong Z."/>
            <person name="Li S."/>
            <person name="Ye J."/>
            <person name="Wang L."/>
            <person name="Fang L."/>
            <person name="Lei T."/>
            <person name="Chen C."/>
            <person name="Chen H."/>
            <person name="Xu Z."/>
            <person name="Li H."/>
            <person name="Huang H."/>
            <person name="Zhang F."/>
            <person name="Xu H."/>
            <person name="Li N."/>
            <person name="Zhao C."/>
            <person name="Li S."/>
            <person name="Dong L."/>
            <person name="Huang Y."/>
            <person name="Li L."/>
            <person name="Xi Y."/>
            <person name="Qi Q."/>
            <person name="Li W."/>
            <person name="Zhang B."/>
            <person name="Hu W."/>
            <person name="Zhang Y."/>
            <person name="Tian X."/>
            <person name="Jiao Y."/>
            <person name="Liang X."/>
            <person name="Jin J."/>
            <person name="Gao L."/>
            <person name="Zheng W."/>
            <person name="Hao B."/>
            <person name="Liu S."/>
            <person name="Wang W."/>
            <person name="Yuan L."/>
            <person name="Cao M."/>
            <person name="McDermott J."/>
            <person name="Samudrala R."/>
            <person name="Wang J."/>
            <person name="Wong G.K."/>
            <person name="Yang H."/>
        </authorList>
    </citation>
    <scope>NUCLEOTIDE SEQUENCE [LARGE SCALE GENOMIC DNA]</scope>
</reference>
<evidence type="ECO:0000313" key="1">
    <source>
        <dbReference type="EMBL" id="EEE51387.1"/>
    </source>
</evidence>
<protein>
    <submittedName>
        <fullName evidence="1">Uncharacterized protein</fullName>
    </submittedName>
</protein>
<organism evidence="1">
    <name type="scientific">Oryza sativa subsp. japonica</name>
    <name type="common">Rice</name>
    <dbReference type="NCBI Taxonomy" id="39947"/>
    <lineage>
        <taxon>Eukaryota</taxon>
        <taxon>Viridiplantae</taxon>
        <taxon>Streptophyta</taxon>
        <taxon>Embryophyta</taxon>
        <taxon>Tracheophyta</taxon>
        <taxon>Spermatophyta</taxon>
        <taxon>Magnoliopsida</taxon>
        <taxon>Liliopsida</taxon>
        <taxon>Poales</taxon>
        <taxon>Poaceae</taxon>
        <taxon>BOP clade</taxon>
        <taxon>Oryzoideae</taxon>
        <taxon>Oryzeae</taxon>
        <taxon>Oryzinae</taxon>
        <taxon>Oryza</taxon>
        <taxon>Oryza sativa</taxon>
    </lineage>
</organism>
<name>B9G6Z0_ORYSJ</name>
<dbReference type="Proteomes" id="UP000007752">
    <property type="component" value="Chromosome 10"/>
</dbReference>
<dbReference type="PANTHER" id="PTHR36617:SF15">
    <property type="entry name" value="REVERSE TRANSCRIPTASE ZINC-BINDING DOMAIN-CONTAINING PROTEIN"/>
    <property type="match status" value="1"/>
</dbReference>
<dbReference type="PANTHER" id="PTHR36617">
    <property type="entry name" value="PROTEIN, PUTATIVE-RELATED"/>
    <property type="match status" value="1"/>
</dbReference>
<dbReference type="AlphaFoldDB" id="B9G6Z0"/>
<proteinExistence type="predicted"/>
<gene>
    <name evidence="1" type="ORF">OsJ_32441</name>
</gene>
<accession>B9G6Z0</accession>
<dbReference type="EMBL" id="CM000147">
    <property type="protein sequence ID" value="EEE51387.1"/>
    <property type="molecule type" value="Genomic_DNA"/>
</dbReference>